<dbReference type="AlphaFoldDB" id="A0AAU8MQ71"/>
<evidence type="ECO:0000313" key="4">
    <source>
        <dbReference type="Proteomes" id="UP001387215"/>
    </source>
</evidence>
<dbReference type="Pfam" id="PF19806">
    <property type="entry name" value="DUF6289"/>
    <property type="match status" value="1"/>
</dbReference>
<evidence type="ECO:0000256" key="1">
    <source>
        <dbReference type="SAM" id="SignalP"/>
    </source>
</evidence>
<keyword evidence="1" id="KW-0732">Signal</keyword>
<protein>
    <submittedName>
        <fullName evidence="3">DUF6289 family protein</fullName>
    </submittedName>
</protein>
<feature type="signal peptide" evidence="1">
    <location>
        <begin position="1"/>
        <end position="22"/>
    </location>
</feature>
<dbReference type="RefSeq" id="WP_064746162.1">
    <property type="nucleotide sequence ID" value="NZ_CP159925.1"/>
</dbReference>
<evidence type="ECO:0000313" key="3">
    <source>
        <dbReference type="EMBL" id="XCO73246.1"/>
    </source>
</evidence>
<gene>
    <name evidence="3" type="ORF">ABU614_12650</name>
    <name evidence="2" type="ORF">V2J18_06070</name>
</gene>
<name>A0AAU8MQ71_9GAMM</name>
<sequence>MRKKLALTLGFAAIAAVGAAVAAIGPTGPGQFYYYYDDNGSVVGYQAINCDNTRASWGKFTKNYSDGYFICDPDPN</sequence>
<dbReference type="Proteomes" id="UP001387215">
    <property type="component" value="Unassembled WGS sequence"/>
</dbReference>
<reference evidence="2 4" key="1">
    <citation type="submission" date="2024-02" db="EMBL/GenBank/DDBJ databases">
        <title>Lysobacter Genome Sequencing and Mining.</title>
        <authorList>
            <person name="Bierman J."/>
            <person name="Walker M.C."/>
        </authorList>
    </citation>
    <scope>NUCLEOTIDE SEQUENCE [LARGE SCALE GENOMIC DNA]</scope>
    <source>
        <strain evidence="2 4">PB6250</strain>
    </source>
</reference>
<proteinExistence type="predicted"/>
<dbReference type="InterPro" id="IPR046256">
    <property type="entry name" value="DUF6289"/>
</dbReference>
<evidence type="ECO:0000313" key="2">
    <source>
        <dbReference type="EMBL" id="MEI2454239.1"/>
    </source>
</evidence>
<dbReference type="EMBL" id="CP159925">
    <property type="protein sequence ID" value="XCO73246.1"/>
    <property type="molecule type" value="Genomic_DNA"/>
</dbReference>
<dbReference type="EMBL" id="JBANDL010000002">
    <property type="protein sequence ID" value="MEI2454239.1"/>
    <property type="molecule type" value="Genomic_DNA"/>
</dbReference>
<organism evidence="3">
    <name type="scientific">Lysobacter firmicutimachus</name>
    <dbReference type="NCBI Taxonomy" id="1792846"/>
    <lineage>
        <taxon>Bacteria</taxon>
        <taxon>Pseudomonadati</taxon>
        <taxon>Pseudomonadota</taxon>
        <taxon>Gammaproteobacteria</taxon>
        <taxon>Lysobacterales</taxon>
        <taxon>Lysobacteraceae</taxon>
        <taxon>Lysobacter</taxon>
    </lineage>
</organism>
<reference evidence="3" key="2">
    <citation type="submission" date="2024-06" db="EMBL/GenBank/DDBJ databases">
        <authorList>
            <person name="Li S."/>
        </authorList>
    </citation>
    <scope>NUCLEOTIDE SEQUENCE</scope>
    <source>
        <strain evidence="3">SR10</strain>
    </source>
</reference>
<feature type="chain" id="PRO_5043336264" evidence="1">
    <location>
        <begin position="23"/>
        <end position="76"/>
    </location>
</feature>
<accession>A0AAU8MQ71</accession>
<keyword evidence="4" id="KW-1185">Reference proteome</keyword>